<reference evidence="1 2" key="1">
    <citation type="journal article" date="2009" name="Nat. Genet.">
        <title>The genome of the cucumber, Cucumis sativus L.</title>
        <authorList>
            <person name="Huang S."/>
            <person name="Li R."/>
            <person name="Zhang Z."/>
            <person name="Li L."/>
            <person name="Gu X."/>
            <person name="Fan W."/>
            <person name="Lucas W.J."/>
            <person name="Wang X."/>
            <person name="Xie B."/>
            <person name="Ni P."/>
            <person name="Ren Y."/>
            <person name="Zhu H."/>
            <person name="Li J."/>
            <person name="Lin K."/>
            <person name="Jin W."/>
            <person name="Fei Z."/>
            <person name="Li G."/>
            <person name="Staub J."/>
            <person name="Kilian A."/>
            <person name="van der Vossen E.A."/>
            <person name="Wu Y."/>
            <person name="Guo J."/>
            <person name="He J."/>
            <person name="Jia Z."/>
            <person name="Ren Y."/>
            <person name="Tian G."/>
            <person name="Lu Y."/>
            <person name="Ruan J."/>
            <person name="Qian W."/>
            <person name="Wang M."/>
            <person name="Huang Q."/>
            <person name="Li B."/>
            <person name="Xuan Z."/>
            <person name="Cao J."/>
            <person name="Asan"/>
            <person name="Wu Z."/>
            <person name="Zhang J."/>
            <person name="Cai Q."/>
            <person name="Bai Y."/>
            <person name="Zhao B."/>
            <person name="Han Y."/>
            <person name="Li Y."/>
            <person name="Li X."/>
            <person name="Wang S."/>
            <person name="Shi Q."/>
            <person name="Liu S."/>
            <person name="Cho W.K."/>
            <person name="Kim J.Y."/>
            <person name="Xu Y."/>
            <person name="Heller-Uszynska K."/>
            <person name="Miao H."/>
            <person name="Cheng Z."/>
            <person name="Zhang S."/>
            <person name="Wu J."/>
            <person name="Yang Y."/>
            <person name="Kang H."/>
            <person name="Li M."/>
            <person name="Liang H."/>
            <person name="Ren X."/>
            <person name="Shi Z."/>
            <person name="Wen M."/>
            <person name="Jian M."/>
            <person name="Yang H."/>
            <person name="Zhang G."/>
            <person name="Yang Z."/>
            <person name="Chen R."/>
            <person name="Liu S."/>
            <person name="Li J."/>
            <person name="Ma L."/>
            <person name="Liu H."/>
            <person name="Zhou Y."/>
            <person name="Zhao J."/>
            <person name="Fang X."/>
            <person name="Li G."/>
            <person name="Fang L."/>
            <person name="Li Y."/>
            <person name="Liu D."/>
            <person name="Zheng H."/>
            <person name="Zhang Y."/>
            <person name="Qin N."/>
            <person name="Li Z."/>
            <person name="Yang G."/>
            <person name="Yang S."/>
            <person name="Bolund L."/>
            <person name="Kristiansen K."/>
            <person name="Zheng H."/>
            <person name="Li S."/>
            <person name="Zhang X."/>
            <person name="Yang H."/>
            <person name="Wang J."/>
            <person name="Sun R."/>
            <person name="Zhang B."/>
            <person name="Jiang S."/>
            <person name="Wang J."/>
            <person name="Du Y."/>
            <person name="Li S."/>
        </authorList>
    </citation>
    <scope>NUCLEOTIDE SEQUENCE [LARGE SCALE GENOMIC DNA]</scope>
    <source>
        <strain evidence="2">cv. 9930</strain>
    </source>
</reference>
<dbReference type="Gramene" id="KGN48662">
    <property type="protein sequence ID" value="KGN48662"/>
    <property type="gene ID" value="Csa_6G497130"/>
</dbReference>
<reference evidence="1 2" key="3">
    <citation type="journal article" date="2010" name="BMC Genomics">
        <title>Transcriptome sequencing and comparative analysis of cucumber flowers with different sex types.</title>
        <authorList>
            <person name="Guo S."/>
            <person name="Zheng Y."/>
            <person name="Joung J.G."/>
            <person name="Liu S."/>
            <person name="Zhang Z."/>
            <person name="Crasta O.R."/>
            <person name="Sobral B.W."/>
            <person name="Xu Y."/>
            <person name="Huang S."/>
            <person name="Fei Z."/>
        </authorList>
    </citation>
    <scope>NUCLEOTIDE SEQUENCE [LARGE SCALE GENOMIC DNA]</scope>
    <source>
        <strain evidence="2">cv. 9930</strain>
    </source>
</reference>
<keyword evidence="2" id="KW-1185">Reference proteome</keyword>
<dbReference type="AlphaFoldDB" id="A0A0A0KJU0"/>
<reference evidence="1 2" key="2">
    <citation type="journal article" date="2009" name="PLoS ONE">
        <title>An integrated genetic and cytogenetic map of the cucumber genome.</title>
        <authorList>
            <person name="Ren Y."/>
            <person name="Zhang Z."/>
            <person name="Liu J."/>
            <person name="Staub J.E."/>
            <person name="Han Y."/>
            <person name="Cheng Z."/>
            <person name="Li X."/>
            <person name="Lu J."/>
            <person name="Miao H."/>
            <person name="Kang H."/>
            <person name="Xie B."/>
            <person name="Gu X."/>
            <person name="Wang X."/>
            <person name="Du Y."/>
            <person name="Jin W."/>
            <person name="Huang S."/>
        </authorList>
    </citation>
    <scope>NUCLEOTIDE SEQUENCE [LARGE SCALE GENOMIC DNA]</scope>
    <source>
        <strain evidence="2">cv. 9930</strain>
    </source>
</reference>
<reference evidence="1 2" key="4">
    <citation type="journal article" date="2011" name="BMC Genomics">
        <title>RNA-Seq improves annotation of protein-coding genes in the cucumber genome.</title>
        <authorList>
            <person name="Li Z."/>
            <person name="Zhang Z."/>
            <person name="Yan P."/>
            <person name="Huang S."/>
            <person name="Fei Z."/>
            <person name="Lin K."/>
        </authorList>
    </citation>
    <scope>NUCLEOTIDE SEQUENCE [LARGE SCALE GENOMIC DNA]</scope>
    <source>
        <strain evidence="2">cv. 9930</strain>
    </source>
</reference>
<sequence>MLSISVIITLTSAITDLVAFVDAVRRVVVASEPQECLFRTSDVLIIRVVQGMNDADSLKLRNGPQKR</sequence>
<gene>
    <name evidence="1" type="ORF">Csa_6G497130</name>
</gene>
<protein>
    <submittedName>
        <fullName evidence="1">Uncharacterized protein</fullName>
    </submittedName>
</protein>
<name>A0A0A0KJU0_CUCSA</name>
<dbReference type="EMBL" id="CM002927">
    <property type="protein sequence ID" value="KGN48662.1"/>
    <property type="molecule type" value="Genomic_DNA"/>
</dbReference>
<evidence type="ECO:0000313" key="1">
    <source>
        <dbReference type="EMBL" id="KGN48662.1"/>
    </source>
</evidence>
<organism evidence="1 2">
    <name type="scientific">Cucumis sativus</name>
    <name type="common">Cucumber</name>
    <dbReference type="NCBI Taxonomy" id="3659"/>
    <lineage>
        <taxon>Eukaryota</taxon>
        <taxon>Viridiplantae</taxon>
        <taxon>Streptophyta</taxon>
        <taxon>Embryophyta</taxon>
        <taxon>Tracheophyta</taxon>
        <taxon>Spermatophyta</taxon>
        <taxon>Magnoliopsida</taxon>
        <taxon>eudicotyledons</taxon>
        <taxon>Gunneridae</taxon>
        <taxon>Pentapetalae</taxon>
        <taxon>rosids</taxon>
        <taxon>fabids</taxon>
        <taxon>Cucurbitales</taxon>
        <taxon>Cucurbitaceae</taxon>
        <taxon>Benincaseae</taxon>
        <taxon>Cucumis</taxon>
    </lineage>
</organism>
<accession>A0A0A0KJU0</accession>
<dbReference type="Proteomes" id="UP000029981">
    <property type="component" value="Chromosome 6"/>
</dbReference>
<evidence type="ECO:0000313" key="2">
    <source>
        <dbReference type="Proteomes" id="UP000029981"/>
    </source>
</evidence>
<proteinExistence type="predicted"/>